<keyword evidence="3" id="KW-1185">Reference proteome</keyword>
<dbReference type="SUPFAM" id="SSF100910">
    <property type="entry name" value="Chemosensory protein Csp2"/>
    <property type="match status" value="2"/>
</dbReference>
<evidence type="ECO:0000313" key="3">
    <source>
        <dbReference type="Proteomes" id="UP000324832"/>
    </source>
</evidence>
<accession>A0A5E4QK28</accession>
<dbReference type="PANTHER" id="PTHR11257:SF13">
    <property type="entry name" value="GEO07322P1"/>
    <property type="match status" value="1"/>
</dbReference>
<dbReference type="Proteomes" id="UP000324832">
    <property type="component" value="Unassembled WGS sequence"/>
</dbReference>
<dbReference type="AlphaFoldDB" id="A0A5E4QK28"/>
<dbReference type="InterPro" id="IPR005055">
    <property type="entry name" value="A10/PebIII"/>
</dbReference>
<gene>
    <name evidence="2" type="ORF">LSINAPIS_LOCUS8866</name>
</gene>
<evidence type="ECO:0008006" key="4">
    <source>
        <dbReference type="Google" id="ProtNLM"/>
    </source>
</evidence>
<feature type="chain" id="PRO_5022863363" description="Chemosensory protein" evidence="1">
    <location>
        <begin position="17"/>
        <end position="254"/>
    </location>
</feature>
<sequence length="254" mass="28892">MKEVVLLAALFCACSGIEYFKTADDHYDMKALVEDKAKFDIVTECFLDKGPCSKIAQSFRDIVPDTITGACDRCNDAVKHLANTYMHGLEKNNPKYYDEFLKKYDPDGIYMEKFMESIAACAIFRIHAFNSCTSYNLPNMKAVVIVVAMLGVCFAEDIKYYTTADDNYDIKSVVADRARLEAYNKCFVDKGPCDEISASYKQACRKCNPAQKHLANTYLTGLKQNYPEHYAEFVEKYDPEGIYLDKFMEAVKGY</sequence>
<name>A0A5E4QK28_9NEOP</name>
<protein>
    <recommendedName>
        <fullName evidence="4">Chemosensory protein</fullName>
    </recommendedName>
</protein>
<keyword evidence="1" id="KW-0732">Signal</keyword>
<feature type="signal peptide" evidence="1">
    <location>
        <begin position="1"/>
        <end position="16"/>
    </location>
</feature>
<evidence type="ECO:0000256" key="1">
    <source>
        <dbReference type="SAM" id="SignalP"/>
    </source>
</evidence>
<dbReference type="InterPro" id="IPR036682">
    <property type="entry name" value="OS_D_A10/PebIII_sf"/>
</dbReference>
<evidence type="ECO:0000313" key="2">
    <source>
        <dbReference type="EMBL" id="VVC97632.1"/>
    </source>
</evidence>
<dbReference type="Pfam" id="PF03392">
    <property type="entry name" value="OS-D"/>
    <property type="match status" value="2"/>
</dbReference>
<proteinExistence type="predicted"/>
<organism evidence="2 3">
    <name type="scientific">Leptidea sinapis</name>
    <dbReference type="NCBI Taxonomy" id="189913"/>
    <lineage>
        <taxon>Eukaryota</taxon>
        <taxon>Metazoa</taxon>
        <taxon>Ecdysozoa</taxon>
        <taxon>Arthropoda</taxon>
        <taxon>Hexapoda</taxon>
        <taxon>Insecta</taxon>
        <taxon>Pterygota</taxon>
        <taxon>Neoptera</taxon>
        <taxon>Endopterygota</taxon>
        <taxon>Lepidoptera</taxon>
        <taxon>Glossata</taxon>
        <taxon>Ditrysia</taxon>
        <taxon>Papilionoidea</taxon>
        <taxon>Pieridae</taxon>
        <taxon>Dismorphiinae</taxon>
        <taxon>Leptidea</taxon>
    </lineage>
</organism>
<dbReference type="PANTHER" id="PTHR11257">
    <property type="entry name" value="CHEMOSENSORY PROTEIN-RELATED"/>
    <property type="match status" value="1"/>
</dbReference>
<reference evidence="2 3" key="1">
    <citation type="submission" date="2017-07" db="EMBL/GenBank/DDBJ databases">
        <authorList>
            <person name="Talla V."/>
            <person name="Backstrom N."/>
        </authorList>
    </citation>
    <scope>NUCLEOTIDE SEQUENCE [LARGE SCALE GENOMIC DNA]</scope>
</reference>
<dbReference type="EMBL" id="FZQP02003256">
    <property type="protein sequence ID" value="VVC97632.1"/>
    <property type="molecule type" value="Genomic_DNA"/>
</dbReference>
<dbReference type="Gene3D" id="1.10.2080.10">
    <property type="entry name" value="Insect odorant-binding protein A10/Ejaculatory bulb-specific protein 3"/>
    <property type="match status" value="2"/>
</dbReference>